<dbReference type="Proteomes" id="UP000284375">
    <property type="component" value="Unassembled WGS sequence"/>
</dbReference>
<dbReference type="PANTHER" id="PTHR10890">
    <property type="entry name" value="CYSTEINYL-TRNA SYNTHETASE"/>
    <property type="match status" value="1"/>
</dbReference>
<evidence type="ECO:0000259" key="12">
    <source>
        <dbReference type="Pfam" id="PF01406"/>
    </source>
</evidence>
<keyword evidence="9" id="KW-0030">Aminoacyl-tRNA synthetase</keyword>
<evidence type="ECO:0000256" key="9">
    <source>
        <dbReference type="ARBA" id="ARBA00023146"/>
    </source>
</evidence>
<dbReference type="GO" id="GO:0005737">
    <property type="term" value="C:cytoplasm"/>
    <property type="evidence" value="ECO:0007669"/>
    <property type="project" value="TreeGrafter"/>
</dbReference>
<sequence length="822" mass="92716">MASTSNAQPHWEQPRPSSYSLSDLNLVPPLKVYNSLTRSKDTFIPEKSDVVTWYTCGPTTYDDAHLGHGRNYVSTDIIRRIMRDYFRLPIKFVMNITDVDDKIILRARQHHFYEQLKKEHEGRAGEPPSGSALEITRAAFQQYLRMRLPLLPADATPETYGVLVEEHYKRVLDGQALTPGDAPGDKEAKLKMHLKAAAAAAEALQHPSSSSSLLQQTEDILLPYLDSLHSSSIDSHDHNLFLSLTRKFEDRFFEDMGALNVLKPDVVTRVSEYIPQIVNFVAKIVDNKFAYSTPDGSVYFDIEAFEKAGHAYARLEPQNRNDKALLADGEGSLTRTSVKRNDSDFALWKASKPGEPSWPSPWGEGRPGWHIECSAMASAVLGQVIDLHSGGCDLRFPHHDNELAQSEAYWTVNNAPVQWINYFLHMGHLSIQGMKMSKSLKNFTTVRDALLQPEWTPRSLRICFLLSSWADGIEVTEDMLKATASWESKMNNLFFKSLEAARGRNGTTSSYDEQTASPTDRELFAALAVAKERLDEALRDSFNTPAAMRVLSDLVNEYNLASKPSDDILLLISSWITRIVTIFGLDSEGDFQDATRVAWSGLEIPATVRPYVYPASELRDKVRQLAVSETIDHTALKEIIEEARAPLRKASTTAQAATESESNPHAQVLDKFVQDTSRLAEEKAPAKDLLELCDQLRDTHLWNLGIYLEDRDPPLPALVRPVDRFLRNTRAAREAAAAAKVEARRKREEEEEEKKRVLAEKAKQSHLDMFRTDEFSEWDSDGLPLKDADGKEVSKSRKKKLVKEWEKQKALHEAWVAKNAGR</sequence>
<dbReference type="EMBL" id="LJZO01000014">
    <property type="protein sequence ID" value="ROV98254.1"/>
    <property type="molecule type" value="Genomic_DNA"/>
</dbReference>
<comment type="cofactor">
    <cofactor evidence="1">
        <name>Zn(2+)</name>
        <dbReference type="ChEBI" id="CHEBI:29105"/>
    </cofactor>
</comment>
<keyword evidence="7" id="KW-0067">ATP-binding</keyword>
<keyword evidence="6" id="KW-0862">Zinc</keyword>
<evidence type="ECO:0000313" key="13">
    <source>
        <dbReference type="EMBL" id="ROV98254.1"/>
    </source>
</evidence>
<organism evidence="13 14">
    <name type="scientific">Cytospora chrysosperma</name>
    <name type="common">Cytospora canker fungus</name>
    <name type="synonym">Sphaeria chrysosperma</name>
    <dbReference type="NCBI Taxonomy" id="252740"/>
    <lineage>
        <taxon>Eukaryota</taxon>
        <taxon>Fungi</taxon>
        <taxon>Dikarya</taxon>
        <taxon>Ascomycota</taxon>
        <taxon>Pezizomycotina</taxon>
        <taxon>Sordariomycetes</taxon>
        <taxon>Sordariomycetidae</taxon>
        <taxon>Diaporthales</taxon>
        <taxon>Cytosporaceae</taxon>
        <taxon>Cytospora</taxon>
    </lineage>
</organism>
<dbReference type="GO" id="GO:0046872">
    <property type="term" value="F:metal ion binding"/>
    <property type="evidence" value="ECO:0007669"/>
    <property type="project" value="UniProtKB-KW"/>
</dbReference>
<dbReference type="SUPFAM" id="SSF52374">
    <property type="entry name" value="Nucleotidylyl transferase"/>
    <property type="match status" value="1"/>
</dbReference>
<name>A0A423W4K7_CYTCH</name>
<dbReference type="InterPro" id="IPR014729">
    <property type="entry name" value="Rossmann-like_a/b/a_fold"/>
</dbReference>
<evidence type="ECO:0000256" key="4">
    <source>
        <dbReference type="ARBA" id="ARBA00022723"/>
    </source>
</evidence>
<dbReference type="HAMAP" id="MF_00041">
    <property type="entry name" value="Cys_tRNA_synth"/>
    <property type="match status" value="1"/>
</dbReference>
<dbReference type="InterPro" id="IPR015803">
    <property type="entry name" value="Cys-tRNA-ligase"/>
</dbReference>
<dbReference type="SUPFAM" id="SSF47323">
    <property type="entry name" value="Anticodon-binding domain of a subclass of class I aminoacyl-tRNA synthetases"/>
    <property type="match status" value="1"/>
</dbReference>
<keyword evidence="3" id="KW-0436">Ligase</keyword>
<dbReference type="PRINTS" id="PR00983">
    <property type="entry name" value="TRNASYNTHCYS"/>
</dbReference>
<evidence type="ECO:0000313" key="14">
    <source>
        <dbReference type="Proteomes" id="UP000284375"/>
    </source>
</evidence>
<keyword evidence="8" id="KW-0648">Protein biosynthesis</keyword>
<accession>A0A423W4K7</accession>
<protein>
    <recommendedName>
        <fullName evidence="2">cysteine--tRNA ligase</fullName>
        <ecNumber evidence="2">6.1.1.16</ecNumber>
    </recommendedName>
    <alternativeName>
        <fullName evidence="10">Cysteinyl-tRNA synthetase</fullName>
    </alternativeName>
</protein>
<feature type="domain" description="tRNA synthetases class I catalytic" evidence="12">
    <location>
        <begin position="46"/>
        <end position="483"/>
    </location>
</feature>
<keyword evidence="14" id="KW-1185">Reference proteome</keyword>
<dbReference type="InterPro" id="IPR009080">
    <property type="entry name" value="tRNAsynth_Ia_anticodon-bd"/>
</dbReference>
<evidence type="ECO:0000256" key="6">
    <source>
        <dbReference type="ARBA" id="ARBA00022833"/>
    </source>
</evidence>
<dbReference type="PANTHER" id="PTHR10890:SF3">
    <property type="entry name" value="CYSTEINE--TRNA LIGASE, CYTOPLASMIC"/>
    <property type="match status" value="1"/>
</dbReference>
<dbReference type="GO" id="GO:0004817">
    <property type="term" value="F:cysteine-tRNA ligase activity"/>
    <property type="evidence" value="ECO:0007669"/>
    <property type="project" value="UniProtKB-EC"/>
</dbReference>
<dbReference type="STRING" id="252740.A0A423W4K7"/>
<evidence type="ECO:0000256" key="10">
    <source>
        <dbReference type="ARBA" id="ARBA00031499"/>
    </source>
</evidence>
<evidence type="ECO:0000256" key="8">
    <source>
        <dbReference type="ARBA" id="ARBA00022917"/>
    </source>
</evidence>
<dbReference type="EC" id="6.1.1.16" evidence="2"/>
<evidence type="ECO:0000256" key="7">
    <source>
        <dbReference type="ARBA" id="ARBA00022840"/>
    </source>
</evidence>
<dbReference type="Gene3D" id="1.20.120.1910">
    <property type="entry name" value="Cysteine-tRNA ligase, C-terminal anti-codon recognition domain"/>
    <property type="match status" value="1"/>
</dbReference>
<proteinExistence type="inferred from homology"/>
<reference evidence="13 14" key="1">
    <citation type="submission" date="2015-09" db="EMBL/GenBank/DDBJ databases">
        <title>Host preference determinants of Valsa canker pathogens revealed by comparative genomics.</title>
        <authorList>
            <person name="Yin Z."/>
            <person name="Huang L."/>
        </authorList>
    </citation>
    <scope>NUCLEOTIDE SEQUENCE [LARGE SCALE GENOMIC DNA]</scope>
    <source>
        <strain evidence="13 14">YSFL</strain>
    </source>
</reference>
<dbReference type="OrthoDB" id="438179at2759"/>
<keyword evidence="4" id="KW-0479">Metal-binding</keyword>
<dbReference type="GO" id="GO:0006423">
    <property type="term" value="P:cysteinyl-tRNA aminoacylation"/>
    <property type="evidence" value="ECO:0007669"/>
    <property type="project" value="InterPro"/>
</dbReference>
<dbReference type="CDD" id="cd00672">
    <property type="entry name" value="CysRS_core"/>
    <property type="match status" value="1"/>
</dbReference>
<feature type="coiled-coil region" evidence="11">
    <location>
        <begin position="731"/>
        <end position="760"/>
    </location>
</feature>
<dbReference type="InterPro" id="IPR032678">
    <property type="entry name" value="tRNA-synt_1_cat_dom"/>
</dbReference>
<keyword evidence="11" id="KW-0175">Coiled coil</keyword>
<evidence type="ECO:0000256" key="1">
    <source>
        <dbReference type="ARBA" id="ARBA00001947"/>
    </source>
</evidence>
<dbReference type="NCBIfam" id="TIGR00435">
    <property type="entry name" value="cysS"/>
    <property type="match status" value="1"/>
</dbReference>
<dbReference type="Pfam" id="PF01406">
    <property type="entry name" value="tRNA-synt_1e"/>
    <property type="match status" value="1"/>
</dbReference>
<dbReference type="Gene3D" id="3.40.50.620">
    <property type="entry name" value="HUPs"/>
    <property type="match status" value="2"/>
</dbReference>
<comment type="caution">
    <text evidence="13">The sequence shown here is derived from an EMBL/GenBank/DDBJ whole genome shotgun (WGS) entry which is preliminary data.</text>
</comment>
<dbReference type="AlphaFoldDB" id="A0A423W4K7"/>
<gene>
    <name evidence="13" type="ORF">VSDG_04518</name>
</gene>
<evidence type="ECO:0000256" key="3">
    <source>
        <dbReference type="ARBA" id="ARBA00022598"/>
    </source>
</evidence>
<dbReference type="GO" id="GO:0005524">
    <property type="term" value="F:ATP binding"/>
    <property type="evidence" value="ECO:0007669"/>
    <property type="project" value="UniProtKB-KW"/>
</dbReference>
<keyword evidence="5" id="KW-0547">Nucleotide-binding</keyword>
<evidence type="ECO:0000256" key="2">
    <source>
        <dbReference type="ARBA" id="ARBA00012832"/>
    </source>
</evidence>
<dbReference type="InterPro" id="IPR024909">
    <property type="entry name" value="Cys-tRNA/MSH_ligase"/>
</dbReference>
<evidence type="ECO:0000256" key="11">
    <source>
        <dbReference type="SAM" id="Coils"/>
    </source>
</evidence>
<evidence type="ECO:0000256" key="5">
    <source>
        <dbReference type="ARBA" id="ARBA00022741"/>
    </source>
</evidence>